<dbReference type="Proteomes" id="UP000011087">
    <property type="component" value="Unassembled WGS sequence"/>
</dbReference>
<evidence type="ECO:0000313" key="3">
    <source>
        <dbReference type="EnsemblProtists" id="EKX42789"/>
    </source>
</evidence>
<reference evidence="4" key="2">
    <citation type="submission" date="2012-11" db="EMBL/GenBank/DDBJ databases">
        <authorList>
            <person name="Kuo A."/>
            <person name="Curtis B.A."/>
            <person name="Tanifuji G."/>
            <person name="Burki F."/>
            <person name="Gruber A."/>
            <person name="Irimia M."/>
            <person name="Maruyama S."/>
            <person name="Arias M.C."/>
            <person name="Ball S.G."/>
            <person name="Gile G.H."/>
            <person name="Hirakawa Y."/>
            <person name="Hopkins J.F."/>
            <person name="Rensing S.A."/>
            <person name="Schmutz J."/>
            <person name="Symeonidi A."/>
            <person name="Elias M."/>
            <person name="Eveleigh R.J."/>
            <person name="Herman E.K."/>
            <person name="Klute M.J."/>
            <person name="Nakayama T."/>
            <person name="Obornik M."/>
            <person name="Reyes-Prieto A."/>
            <person name="Armbrust E.V."/>
            <person name="Aves S.J."/>
            <person name="Beiko R.G."/>
            <person name="Coutinho P."/>
            <person name="Dacks J.B."/>
            <person name="Durnford D.G."/>
            <person name="Fast N.M."/>
            <person name="Green B.R."/>
            <person name="Grisdale C."/>
            <person name="Hempe F."/>
            <person name="Henrissat B."/>
            <person name="Hoppner M.P."/>
            <person name="Ishida K.-I."/>
            <person name="Kim E."/>
            <person name="Koreny L."/>
            <person name="Kroth P.G."/>
            <person name="Liu Y."/>
            <person name="Malik S.-B."/>
            <person name="Maier U.G."/>
            <person name="McRose D."/>
            <person name="Mock T."/>
            <person name="Neilson J.A."/>
            <person name="Onodera N.T."/>
            <person name="Poole A.M."/>
            <person name="Pritham E.J."/>
            <person name="Richards T.A."/>
            <person name="Rocap G."/>
            <person name="Roy S.W."/>
            <person name="Sarai C."/>
            <person name="Schaack S."/>
            <person name="Shirato S."/>
            <person name="Slamovits C.H."/>
            <person name="Spencer D.F."/>
            <person name="Suzuki S."/>
            <person name="Worden A.Z."/>
            <person name="Zauner S."/>
            <person name="Barry K."/>
            <person name="Bell C."/>
            <person name="Bharti A.K."/>
            <person name="Crow J.A."/>
            <person name="Grimwood J."/>
            <person name="Kramer R."/>
            <person name="Lindquist E."/>
            <person name="Lucas S."/>
            <person name="Salamov A."/>
            <person name="McFadden G.I."/>
            <person name="Lane C.E."/>
            <person name="Keeling P.J."/>
            <person name="Gray M.W."/>
            <person name="Grigoriev I.V."/>
            <person name="Archibald J.M."/>
        </authorList>
    </citation>
    <scope>NUCLEOTIDE SEQUENCE</scope>
    <source>
        <strain evidence="4">CCMP2712</strain>
    </source>
</reference>
<dbReference type="EMBL" id="JH993014">
    <property type="protein sequence ID" value="EKX42789.1"/>
    <property type="molecule type" value="Genomic_DNA"/>
</dbReference>
<dbReference type="EnsemblProtists" id="EKX42789">
    <property type="protein sequence ID" value="EKX42789"/>
    <property type="gene ID" value="GUITHDRAFT_164022"/>
</dbReference>
<gene>
    <name evidence="2" type="ORF">GUITHDRAFT_164022</name>
</gene>
<feature type="region of interest" description="Disordered" evidence="1">
    <location>
        <begin position="385"/>
        <end position="412"/>
    </location>
</feature>
<keyword evidence="4" id="KW-1185">Reference proteome</keyword>
<feature type="region of interest" description="Disordered" evidence="1">
    <location>
        <begin position="807"/>
        <end position="834"/>
    </location>
</feature>
<evidence type="ECO:0000256" key="1">
    <source>
        <dbReference type="SAM" id="MobiDB-lite"/>
    </source>
</evidence>
<accession>L1J3V5</accession>
<dbReference type="HOGENOM" id="CLU_297995_0_0_1"/>
<organism evidence="2">
    <name type="scientific">Guillardia theta (strain CCMP2712)</name>
    <name type="common">Cryptophyte</name>
    <dbReference type="NCBI Taxonomy" id="905079"/>
    <lineage>
        <taxon>Eukaryota</taxon>
        <taxon>Cryptophyceae</taxon>
        <taxon>Pyrenomonadales</taxon>
        <taxon>Geminigeraceae</taxon>
        <taxon>Guillardia</taxon>
    </lineage>
</organism>
<feature type="region of interest" description="Disordered" evidence="1">
    <location>
        <begin position="748"/>
        <end position="794"/>
    </location>
</feature>
<protein>
    <submittedName>
        <fullName evidence="2 3">Uncharacterized protein</fullName>
    </submittedName>
</protein>
<dbReference type="AlphaFoldDB" id="L1J3V5"/>
<reference evidence="2 4" key="1">
    <citation type="journal article" date="2012" name="Nature">
        <title>Algal genomes reveal evolutionary mosaicism and the fate of nucleomorphs.</title>
        <authorList>
            <consortium name="DOE Joint Genome Institute"/>
            <person name="Curtis B.A."/>
            <person name="Tanifuji G."/>
            <person name="Burki F."/>
            <person name="Gruber A."/>
            <person name="Irimia M."/>
            <person name="Maruyama S."/>
            <person name="Arias M.C."/>
            <person name="Ball S.G."/>
            <person name="Gile G.H."/>
            <person name="Hirakawa Y."/>
            <person name="Hopkins J.F."/>
            <person name="Kuo A."/>
            <person name="Rensing S.A."/>
            <person name="Schmutz J."/>
            <person name="Symeonidi A."/>
            <person name="Elias M."/>
            <person name="Eveleigh R.J."/>
            <person name="Herman E.K."/>
            <person name="Klute M.J."/>
            <person name="Nakayama T."/>
            <person name="Obornik M."/>
            <person name="Reyes-Prieto A."/>
            <person name="Armbrust E.V."/>
            <person name="Aves S.J."/>
            <person name="Beiko R.G."/>
            <person name="Coutinho P."/>
            <person name="Dacks J.B."/>
            <person name="Durnford D.G."/>
            <person name="Fast N.M."/>
            <person name="Green B.R."/>
            <person name="Grisdale C.J."/>
            <person name="Hempel F."/>
            <person name="Henrissat B."/>
            <person name="Hoppner M.P."/>
            <person name="Ishida K."/>
            <person name="Kim E."/>
            <person name="Koreny L."/>
            <person name="Kroth P.G."/>
            <person name="Liu Y."/>
            <person name="Malik S.B."/>
            <person name="Maier U.G."/>
            <person name="McRose D."/>
            <person name="Mock T."/>
            <person name="Neilson J.A."/>
            <person name="Onodera N.T."/>
            <person name="Poole A.M."/>
            <person name="Pritham E.J."/>
            <person name="Richards T.A."/>
            <person name="Rocap G."/>
            <person name="Roy S.W."/>
            <person name="Sarai C."/>
            <person name="Schaack S."/>
            <person name="Shirato S."/>
            <person name="Slamovits C.H."/>
            <person name="Spencer D.F."/>
            <person name="Suzuki S."/>
            <person name="Worden A.Z."/>
            <person name="Zauner S."/>
            <person name="Barry K."/>
            <person name="Bell C."/>
            <person name="Bharti A.K."/>
            <person name="Crow J.A."/>
            <person name="Grimwood J."/>
            <person name="Kramer R."/>
            <person name="Lindquist E."/>
            <person name="Lucas S."/>
            <person name="Salamov A."/>
            <person name="McFadden G.I."/>
            <person name="Lane C.E."/>
            <person name="Keeling P.J."/>
            <person name="Gray M.W."/>
            <person name="Grigoriev I.V."/>
            <person name="Archibald J.M."/>
        </authorList>
    </citation>
    <scope>NUCLEOTIDE SEQUENCE</scope>
    <source>
        <strain evidence="2 4">CCMP2712</strain>
    </source>
</reference>
<sequence>MLRKKKCAEKRTFSSLREPSKSPRSNALNDLLFEALCDDGSWHDVVLLYMDNQGRCLVTRDPNVFQVPDEGFLSYFGKLIERIQPRSSKGISPSLRVQDLSWMERLDCNVMVREKCQWVQAPCCLRRRSTRLDKEHALSVGDNVLAVLYLDDHTEHYFDADVMQIRKHEGTSVQIQFVHGPKVGTVQWASSSDLFRVQDLGLTNEDVRLSLHNGYRVLSAQHSPMKPREEVEGANHEPVQDDCFRSNGSSQSSLISEEAASGYACTLLNWATASEEEIHDFKEFLTSRYPKLSPTFRILSHHKVIIDGSGDLKYTVGFDAQTLPMLWPLSENKWTQCVQLLQKHSALGREAVSEVVKGSISYSRWHAPLKLVDVSAMSSARSPLFVDDHSRGEKQRELAGNDERNSEKVDARASNHVDTIDIDHLSNGATPLQEDGGKRAERAMTFEGREGSWWPPTLNHIFFSSWRASARTFRAVARPVDQLSPSLGSAQQLNGMAGSIQGGGNGVGAATSNAETQRQTNEGSYSKAYHDVIRENGERSLPPTSQRWMKMEKKLAGKPVTFSGRDGEATRGFLHLSRSKDGSLSLQVECNNVCQSIEDWSKRQTSQLDGIVIESMNMALSDALAAFKCEYRDGKLLPIKTKEDGDEHHRGSAKAASKSASRKRLFPEVPEAEELARNSLPSSSSKKRESSKSVSRASIRPTEPGRSEGYSSAKKLDRSRAADEVARAASLGRWADLDAAQDITVTFFPEEDEMEEGDPKCSTPTAMPGKHGTASSKKRKRSEQEAGLAKGSSIKVELEDEMKLNASRDVGEDESWNRGQTSSPAAASADHAHYGQHLSQQGAIDVNFILERCRIFEDDQKGCKGRDSTERDIILLTQFLVYGLKKVSGHGLSSLVSSLTVGSLQTFFSRNLSRAVLEKMADDVIQATRQNKPDLLRKLLYKIERNIKWGAMTPGYDRTQLFSLPMDCMESAKDFVTKLIASIQMGAWMPSYLLRIGWEGLTRSSSTVHG</sequence>
<evidence type="ECO:0000313" key="4">
    <source>
        <dbReference type="Proteomes" id="UP000011087"/>
    </source>
</evidence>
<proteinExistence type="predicted"/>
<evidence type="ECO:0000313" key="2">
    <source>
        <dbReference type="EMBL" id="EKX42789.1"/>
    </source>
</evidence>
<feature type="compositionally biased region" description="Basic and acidic residues" evidence="1">
    <location>
        <begin position="386"/>
        <end position="412"/>
    </location>
</feature>
<dbReference type="RefSeq" id="XP_005829769.1">
    <property type="nucleotide sequence ID" value="XM_005829712.1"/>
</dbReference>
<reference evidence="3" key="3">
    <citation type="submission" date="2016-03" db="UniProtKB">
        <authorList>
            <consortium name="EnsemblProtists"/>
        </authorList>
    </citation>
    <scope>IDENTIFICATION</scope>
</reference>
<name>L1J3V5_GUITC</name>
<feature type="compositionally biased region" description="Basic and acidic residues" evidence="1">
    <location>
        <begin position="640"/>
        <end position="650"/>
    </location>
</feature>
<feature type="region of interest" description="Disordered" evidence="1">
    <location>
        <begin position="640"/>
        <end position="720"/>
    </location>
</feature>
<dbReference type="PaxDb" id="55529-EKX42789"/>
<dbReference type="KEGG" id="gtt:GUITHDRAFT_164022"/>
<dbReference type="GeneID" id="17299493"/>